<dbReference type="Gene3D" id="1.10.8.270">
    <property type="entry name" value="putative rabgap domain of human tbc1 domain family member 14 like domains"/>
    <property type="match status" value="1"/>
</dbReference>
<dbReference type="Pfam" id="PF00566">
    <property type="entry name" value="RabGAP-TBC"/>
    <property type="match status" value="1"/>
</dbReference>
<feature type="compositionally biased region" description="Polar residues" evidence="1">
    <location>
        <begin position="907"/>
        <end position="919"/>
    </location>
</feature>
<dbReference type="PANTHER" id="PTHR47219:SF9">
    <property type="entry name" value="GTPASE ACTIVATING PROTEIN AND CENTROSOME-ASSOCIATED, ISOFORM B"/>
    <property type="match status" value="1"/>
</dbReference>
<dbReference type="GO" id="GO:0005096">
    <property type="term" value="F:GTPase activator activity"/>
    <property type="evidence" value="ECO:0007669"/>
    <property type="project" value="TreeGrafter"/>
</dbReference>
<feature type="compositionally biased region" description="Polar residues" evidence="1">
    <location>
        <begin position="744"/>
        <end position="755"/>
    </location>
</feature>
<feature type="compositionally biased region" description="Basic residues" evidence="1">
    <location>
        <begin position="171"/>
        <end position="180"/>
    </location>
</feature>
<name>A0AAD9DAS7_9STRA</name>
<gene>
    <name evidence="3" type="ORF">QTG54_008716</name>
</gene>
<feature type="region of interest" description="Disordered" evidence="1">
    <location>
        <begin position="828"/>
        <end position="856"/>
    </location>
</feature>
<protein>
    <submittedName>
        <fullName evidence="3">TBC domain-containing protein</fullName>
    </submittedName>
</protein>
<feature type="region of interest" description="Disordered" evidence="1">
    <location>
        <begin position="681"/>
        <end position="718"/>
    </location>
</feature>
<feature type="compositionally biased region" description="Basic and acidic residues" evidence="1">
    <location>
        <begin position="384"/>
        <end position="398"/>
    </location>
</feature>
<organism evidence="3 4">
    <name type="scientific">Skeletonema marinoi</name>
    <dbReference type="NCBI Taxonomy" id="267567"/>
    <lineage>
        <taxon>Eukaryota</taxon>
        <taxon>Sar</taxon>
        <taxon>Stramenopiles</taxon>
        <taxon>Ochrophyta</taxon>
        <taxon>Bacillariophyta</taxon>
        <taxon>Coscinodiscophyceae</taxon>
        <taxon>Thalassiosirophycidae</taxon>
        <taxon>Thalassiosirales</taxon>
        <taxon>Skeletonemataceae</taxon>
        <taxon>Skeletonema</taxon>
        <taxon>Skeletonema marinoi-dohrnii complex</taxon>
    </lineage>
</organism>
<dbReference type="SUPFAM" id="SSF47923">
    <property type="entry name" value="Ypt/Rab-GAP domain of gyp1p"/>
    <property type="match status" value="2"/>
</dbReference>
<feature type="compositionally biased region" description="Polar residues" evidence="1">
    <location>
        <begin position="833"/>
        <end position="851"/>
    </location>
</feature>
<feature type="region of interest" description="Disordered" evidence="1">
    <location>
        <begin position="326"/>
        <end position="444"/>
    </location>
</feature>
<comment type="caution">
    <text evidence="3">The sequence shown here is derived from an EMBL/GenBank/DDBJ whole genome shotgun (WGS) entry which is preliminary data.</text>
</comment>
<proteinExistence type="predicted"/>
<feature type="region of interest" description="Disordered" evidence="1">
    <location>
        <begin position="72"/>
        <end position="120"/>
    </location>
</feature>
<evidence type="ECO:0000256" key="1">
    <source>
        <dbReference type="SAM" id="MobiDB-lite"/>
    </source>
</evidence>
<feature type="compositionally biased region" description="Polar residues" evidence="1">
    <location>
        <begin position="157"/>
        <end position="167"/>
    </location>
</feature>
<dbReference type="GO" id="GO:0031267">
    <property type="term" value="F:small GTPase binding"/>
    <property type="evidence" value="ECO:0007669"/>
    <property type="project" value="TreeGrafter"/>
</dbReference>
<feature type="compositionally biased region" description="Low complexity" evidence="1">
    <location>
        <begin position="132"/>
        <end position="141"/>
    </location>
</feature>
<dbReference type="PROSITE" id="PS50086">
    <property type="entry name" value="TBC_RABGAP"/>
    <property type="match status" value="1"/>
</dbReference>
<evidence type="ECO:0000259" key="2">
    <source>
        <dbReference type="PROSITE" id="PS50086"/>
    </source>
</evidence>
<feature type="region of interest" description="Disordered" evidence="1">
    <location>
        <begin position="218"/>
        <end position="238"/>
    </location>
</feature>
<dbReference type="InterPro" id="IPR035969">
    <property type="entry name" value="Rab-GAP_TBC_sf"/>
</dbReference>
<feature type="compositionally biased region" description="Acidic residues" evidence="1">
    <location>
        <begin position="431"/>
        <end position="442"/>
    </location>
</feature>
<evidence type="ECO:0000313" key="3">
    <source>
        <dbReference type="EMBL" id="KAK1740621.1"/>
    </source>
</evidence>
<feature type="region of interest" description="Disordered" evidence="1">
    <location>
        <begin position="1162"/>
        <end position="1181"/>
    </location>
</feature>
<dbReference type="InterPro" id="IPR000195">
    <property type="entry name" value="Rab-GAP-TBC_dom"/>
</dbReference>
<dbReference type="EMBL" id="JATAAI010000015">
    <property type="protein sequence ID" value="KAK1740621.1"/>
    <property type="molecule type" value="Genomic_DNA"/>
</dbReference>
<feature type="region of interest" description="Disordered" evidence="1">
    <location>
        <begin position="902"/>
        <end position="928"/>
    </location>
</feature>
<feature type="compositionally biased region" description="Acidic residues" evidence="1">
    <location>
        <begin position="40"/>
        <end position="60"/>
    </location>
</feature>
<dbReference type="InterPro" id="IPR050302">
    <property type="entry name" value="Rab_GAP_TBC_domain"/>
</dbReference>
<feature type="region of interest" description="Disordered" evidence="1">
    <location>
        <begin position="132"/>
        <end position="206"/>
    </location>
</feature>
<feature type="region of interest" description="Disordered" evidence="1">
    <location>
        <begin position="744"/>
        <end position="796"/>
    </location>
</feature>
<feature type="compositionally biased region" description="Polar residues" evidence="1">
    <location>
        <begin position="399"/>
        <end position="418"/>
    </location>
</feature>
<feature type="region of interest" description="Disordered" evidence="1">
    <location>
        <begin position="24"/>
        <end position="60"/>
    </location>
</feature>
<dbReference type="SMART" id="SM00164">
    <property type="entry name" value="TBC"/>
    <property type="match status" value="1"/>
</dbReference>
<dbReference type="Gene3D" id="1.10.472.80">
    <property type="entry name" value="Ypt/Rab-GAP domain of gyp1p, domain 3"/>
    <property type="match status" value="1"/>
</dbReference>
<feature type="region of interest" description="Disordered" evidence="1">
    <location>
        <begin position="560"/>
        <end position="648"/>
    </location>
</feature>
<feature type="compositionally biased region" description="Low complexity" evidence="1">
    <location>
        <begin position="780"/>
        <end position="790"/>
    </location>
</feature>
<dbReference type="Proteomes" id="UP001224775">
    <property type="component" value="Unassembled WGS sequence"/>
</dbReference>
<keyword evidence="4" id="KW-1185">Reference proteome</keyword>
<feature type="compositionally biased region" description="Acidic residues" evidence="1">
    <location>
        <begin position="602"/>
        <end position="648"/>
    </location>
</feature>
<evidence type="ECO:0000313" key="4">
    <source>
        <dbReference type="Proteomes" id="UP001224775"/>
    </source>
</evidence>
<feature type="compositionally biased region" description="Polar residues" evidence="1">
    <location>
        <begin position="76"/>
        <end position="85"/>
    </location>
</feature>
<reference evidence="3" key="1">
    <citation type="submission" date="2023-06" db="EMBL/GenBank/DDBJ databases">
        <title>Survivors Of The Sea: Transcriptome response of Skeletonema marinoi to long-term dormancy.</title>
        <authorList>
            <person name="Pinder M.I.M."/>
            <person name="Kourtchenko O."/>
            <person name="Robertson E.K."/>
            <person name="Larsson T."/>
            <person name="Maumus F."/>
            <person name="Osuna-Cruz C.M."/>
            <person name="Vancaester E."/>
            <person name="Stenow R."/>
            <person name="Vandepoele K."/>
            <person name="Ploug H."/>
            <person name="Bruchert V."/>
            <person name="Godhe A."/>
            <person name="Topel M."/>
        </authorList>
    </citation>
    <scope>NUCLEOTIDE SEQUENCE</scope>
    <source>
        <strain evidence="3">R05AC</strain>
    </source>
</reference>
<sequence>MSSESTSAAAAKLSAPIIEADEWAALDADADADNPIPFPESEDWDEDDFDANDSSAEEEQFDEVVQLLVEDDSFSPVVTTDQSTVDNKKEIMPTQQPLLSSSEEDLTVESPSNTEETANEFADKLLSVNKVESAENNNSSSIACVDDNTTTTTNTTSAKLLTTNITSSEKRRQRRERRQMKPVGQQQPKQQQQPQSPREHPQSSELSVEIDDTAVTVAEATLPPPTSSPQLKWKQRMAERVAQGKVTVKVTPKSSTFQQDDNNDDLVAAPTSPPTETPPTFNPHLLITTSNNTVELLIDEDEMQQAKADTIDGGDGGILIPSFLENNASTLDDTPVDKNEARRQRRSVRNNNNEANEKEEKSTLELLVMAEEALGSSSDDDNDDNRGVEAKVQVEKEITSTPSVDKTAPLLTTETDTPSKVPPRPASPDSLTDDDDNDEEVDPIIAERISKALDDARVKREAKLQNDSDNNIEESKELFDVGYSSKDLVNEDEAREMFPTQNAIEISVKEEGESPASIAPEAAWDTEQIATLSKALDDSRAHNSRISKTDDGKPLLQLETAFSDDDDRESLEAASSSSKLMSQKERIEMYTSEGGFGVGEDSSVEDGDLEGDIDNVADKTDEDDDNDEEEEIGYEDLTTMDDDNVDTNDEISDEVLDQSEIGKINSDNVPTFSVEAFEASKERAQRWSRNPDAVSDIDDESDSYPTRTSGFKGMIGDKKESSAVMIKIPPPPPDKLQQWMESKSIKSTSTMTVSNLKEVELSPPTPKPTTLKEGEVKLNTSPYKITTPKSPTKKKPNTIIEELDLVSHKKMAEKIAFASSKAAKKFEEEYSHGNLQEGQRPSDSPQTQSPVSPERNVLMPTVGELVGGAFSPWKIPERDDDSNVSLNRAFSENESFSNATAAALRAMSSSEQGKKSSPQKGDKSPEESFEVSINIDDAIDEDEEGVLTEVLQWLFDEVLPPTSSIAAAFSAFDLNISTTVQADRIRAISNDDESFNTICEFVSSAVMSQHGHKIDKYEQCKDFSATGIKPFVIPISIDSRPKVEVLATSFMSFLEQVSNLAEKPLPWGEANPLLDSVMNNLSTKQLRSKKQRKTMQDLIFPDEKSVITIFQYLREVCGHYTSARRKKEKSHNRTLSPEYIHGFTIDAPRNAEIMGITTVRRSNQRKRNTKAPAKPRNPLNKESLRKLNNLNLIFPKTSPSPFETAVWNDPSIILSVLSFLGNPVTVCVFKRLNVFCNRVVCENEHVLMRDAVRLGGMSKYVRPSFWLWVTEKSQPEDPIPPIPQRQGLGLRGLSKQKQEYYRGRDFMILKDLGAAGKWHPIIERDVTRAFGNMPPHKTGARYRQDSIVRALVTFGREELIRSSRSFQPKAMDRLPEGSQAKHFKLSSRLDHRQDEYCDSSDGSLTPTDTVSDWGGISPVASYASEDHAAGNVEDLKVQVVSYESMDGNSKSKLSTAKSDISDPVLCGNALTTEMKVDMQKKLRSILHALAARHQGVGYCQGMDYIVAHLLRVLQDTILLRIIKSEDWHTMPNDMLRKRMSEINSNTEIVEEVVFRVMDTFFTTYSLQHMYWPELRCLKTCCRVFEILIRQKLPVLADHFEHHDLNVGLFALGWFQTLFLYLPSMPSATVCHMWDIWLVERSFKIFFRVGTAILFLSQPTLLNHDLEGMMTYLNTFPDATLLRADILIPCALQIKITNKMLVEIEMEATDFLNHGGHGMPPAMG</sequence>
<dbReference type="PANTHER" id="PTHR47219">
    <property type="entry name" value="RAB GTPASE-ACTIVATING PROTEIN 1-LIKE"/>
    <property type="match status" value="1"/>
</dbReference>
<feature type="domain" description="Rab-GAP TBC" evidence="2">
    <location>
        <begin position="1256"/>
        <end position="1640"/>
    </location>
</feature>
<accession>A0AAD9DAS7</accession>
<feature type="compositionally biased region" description="Low complexity" evidence="1">
    <location>
        <begin position="181"/>
        <end position="196"/>
    </location>
</feature>